<protein>
    <recommendedName>
        <fullName evidence="16">DNA repair and recombination protein RAD26</fullName>
    </recommendedName>
</protein>
<feature type="compositionally biased region" description="Polar residues" evidence="11">
    <location>
        <begin position="104"/>
        <end position="114"/>
    </location>
</feature>
<evidence type="ECO:0000256" key="4">
    <source>
        <dbReference type="ARBA" id="ARBA00022763"/>
    </source>
</evidence>
<dbReference type="OMA" id="PTWTGQF"/>
<feature type="domain" description="Helicase ATP-binding" evidence="12">
    <location>
        <begin position="307"/>
        <end position="500"/>
    </location>
</feature>
<dbReference type="InterPro" id="IPR058951">
    <property type="entry name" value="WHD_Rad26_CSB-like"/>
</dbReference>
<evidence type="ECO:0000259" key="12">
    <source>
        <dbReference type="PROSITE" id="PS51192"/>
    </source>
</evidence>
<evidence type="ECO:0000256" key="3">
    <source>
        <dbReference type="ARBA" id="ARBA00022741"/>
    </source>
</evidence>
<dbReference type="Gene3D" id="3.40.50.300">
    <property type="entry name" value="P-loop containing nucleotide triphosphate hydrolases"/>
    <property type="match status" value="1"/>
</dbReference>
<evidence type="ECO:0000256" key="9">
    <source>
        <dbReference type="ARBA" id="ARBA00023204"/>
    </source>
</evidence>
<dbReference type="PANTHER" id="PTHR45629:SF7">
    <property type="entry name" value="DNA EXCISION REPAIR PROTEIN ERCC-6-RELATED"/>
    <property type="match status" value="1"/>
</dbReference>
<evidence type="ECO:0000256" key="5">
    <source>
        <dbReference type="ARBA" id="ARBA00022801"/>
    </source>
</evidence>
<dbReference type="GO" id="GO:0005634">
    <property type="term" value="C:nucleus"/>
    <property type="evidence" value="ECO:0007669"/>
    <property type="project" value="TreeGrafter"/>
</dbReference>
<dbReference type="Pfam" id="PF25875">
    <property type="entry name" value="WHD_Rad26_CSB"/>
    <property type="match status" value="1"/>
</dbReference>
<proteinExistence type="inferred from homology"/>
<evidence type="ECO:0000313" key="14">
    <source>
        <dbReference type="EMBL" id="AOW02977.1"/>
    </source>
</evidence>
<dbReference type="InterPro" id="IPR027417">
    <property type="entry name" value="P-loop_NTPase"/>
</dbReference>
<dbReference type="VEuPathDB" id="FungiDB:YALI1_C23755g"/>
<dbReference type="Pfam" id="PF00271">
    <property type="entry name" value="Helicase_C"/>
    <property type="match status" value="1"/>
</dbReference>
<dbReference type="FunFam" id="3.40.50.10810:FF:000039">
    <property type="entry name" value="DNA repair protein Rhp26/Rad26"/>
    <property type="match status" value="1"/>
</dbReference>
<dbReference type="eggNOG" id="KOG0387">
    <property type="taxonomic scope" value="Eukaryota"/>
</dbReference>
<dbReference type="InterPro" id="IPR050496">
    <property type="entry name" value="SNF2_RAD54_helicase_repair"/>
</dbReference>
<feature type="domain" description="Helicase C-terminal" evidence="13">
    <location>
        <begin position="638"/>
        <end position="799"/>
    </location>
</feature>
<dbReference type="RefSeq" id="XP_501912.3">
    <property type="nucleotide sequence ID" value="XM_501912.3"/>
</dbReference>
<evidence type="ECO:0000259" key="13">
    <source>
        <dbReference type="PROSITE" id="PS51194"/>
    </source>
</evidence>
<dbReference type="GO" id="GO:0000785">
    <property type="term" value="C:chromatin"/>
    <property type="evidence" value="ECO:0007669"/>
    <property type="project" value="EnsemblFungi"/>
</dbReference>
<dbReference type="SMART" id="SM00487">
    <property type="entry name" value="DEXDc"/>
    <property type="match status" value="1"/>
</dbReference>
<feature type="region of interest" description="Disordered" evidence="11">
    <location>
        <begin position="381"/>
        <end position="407"/>
    </location>
</feature>
<evidence type="ECO:0000256" key="1">
    <source>
        <dbReference type="ARBA" id="ARBA00004123"/>
    </source>
</evidence>
<evidence type="ECO:0000256" key="2">
    <source>
        <dbReference type="ARBA" id="ARBA00007025"/>
    </source>
</evidence>
<dbReference type="CDD" id="cd18000">
    <property type="entry name" value="DEXHc_ERCC6"/>
    <property type="match status" value="1"/>
</dbReference>
<dbReference type="InterPro" id="IPR000330">
    <property type="entry name" value="SNF2_N"/>
</dbReference>
<dbReference type="KEGG" id="yli:2909291"/>
<feature type="region of interest" description="Disordered" evidence="11">
    <location>
        <begin position="99"/>
        <end position="209"/>
    </location>
</feature>
<dbReference type="AlphaFoldDB" id="A0A1D8NBH0"/>
<dbReference type="Gene3D" id="1.20.120.850">
    <property type="entry name" value="SWI2/SNF2 ATPases, N-terminal domain"/>
    <property type="match status" value="1"/>
</dbReference>
<evidence type="ECO:0000256" key="10">
    <source>
        <dbReference type="ARBA" id="ARBA00023242"/>
    </source>
</evidence>
<dbReference type="PROSITE" id="PS51194">
    <property type="entry name" value="HELICASE_CTER"/>
    <property type="match status" value="1"/>
</dbReference>
<comment type="subcellular location">
    <subcellularLocation>
        <location evidence="1">Nucleus</location>
    </subcellularLocation>
</comment>
<dbReference type="Gene3D" id="3.40.50.10810">
    <property type="entry name" value="Tandem AAA-ATPase domain"/>
    <property type="match status" value="1"/>
</dbReference>
<dbReference type="GO" id="GO:0006357">
    <property type="term" value="P:regulation of transcription by RNA polymerase II"/>
    <property type="evidence" value="ECO:0007669"/>
    <property type="project" value="EnsemblFungi"/>
</dbReference>
<comment type="similarity">
    <text evidence="2">Belongs to the SNF2/RAD54 helicase family.</text>
</comment>
<dbReference type="SMART" id="SM00490">
    <property type="entry name" value="HELICc"/>
    <property type="match status" value="1"/>
</dbReference>
<evidence type="ECO:0000256" key="11">
    <source>
        <dbReference type="SAM" id="MobiDB-lite"/>
    </source>
</evidence>
<keyword evidence="5" id="KW-0378">Hydrolase</keyword>
<feature type="compositionally biased region" description="Acidic residues" evidence="11">
    <location>
        <begin position="172"/>
        <end position="194"/>
    </location>
</feature>
<dbReference type="InterPro" id="IPR014001">
    <property type="entry name" value="Helicase_ATP-bd"/>
</dbReference>
<dbReference type="Proteomes" id="UP000182444">
    <property type="component" value="Chromosome 1C"/>
</dbReference>
<dbReference type="GO" id="GO:0005524">
    <property type="term" value="F:ATP binding"/>
    <property type="evidence" value="ECO:0007669"/>
    <property type="project" value="InterPro"/>
</dbReference>
<evidence type="ECO:0008006" key="16">
    <source>
        <dbReference type="Google" id="ProtNLM"/>
    </source>
</evidence>
<dbReference type="CDD" id="cd18793">
    <property type="entry name" value="SF2_C_SNF"/>
    <property type="match status" value="1"/>
</dbReference>
<dbReference type="InterPro" id="IPR001650">
    <property type="entry name" value="Helicase_C-like"/>
</dbReference>
<feature type="compositionally biased region" description="Polar residues" evidence="11">
    <location>
        <begin position="150"/>
        <end position="166"/>
    </location>
</feature>
<keyword evidence="10" id="KW-0539">Nucleus</keyword>
<keyword evidence="4" id="KW-0227">DNA damage</keyword>
<dbReference type="GO" id="GO:0016787">
    <property type="term" value="F:hydrolase activity"/>
    <property type="evidence" value="ECO:0007669"/>
    <property type="project" value="UniProtKB-KW"/>
</dbReference>
<dbReference type="GO" id="GO:0006283">
    <property type="term" value="P:transcription-coupled nucleotide-excision repair"/>
    <property type="evidence" value="ECO:0007669"/>
    <property type="project" value="EnsemblFungi"/>
</dbReference>
<dbReference type="InterPro" id="IPR049730">
    <property type="entry name" value="SNF2/RAD54-like_C"/>
</dbReference>
<keyword evidence="8" id="KW-0238">DNA-binding</keyword>
<dbReference type="PANTHER" id="PTHR45629">
    <property type="entry name" value="SNF2/RAD54 FAMILY MEMBER"/>
    <property type="match status" value="1"/>
</dbReference>
<evidence type="ECO:0000313" key="15">
    <source>
        <dbReference type="Proteomes" id="UP000182444"/>
    </source>
</evidence>
<dbReference type="SUPFAM" id="SSF52540">
    <property type="entry name" value="P-loop containing nucleoside triphosphate hydrolases"/>
    <property type="match status" value="2"/>
</dbReference>
<evidence type="ECO:0000256" key="8">
    <source>
        <dbReference type="ARBA" id="ARBA00023125"/>
    </source>
</evidence>
<dbReference type="PROSITE" id="PS51192">
    <property type="entry name" value="HELICASE_ATP_BIND_1"/>
    <property type="match status" value="1"/>
</dbReference>
<sequence>MDELSRLSVDVVDQGTLENQITNEADSILKKREFEIDTKRLSKAQDAEKTFLSKLRSMERKINDPATKISEREKLKRDVATLKRTELATVQQDISDIRQRLQENDTSSATTELQASDRHEGESEQEYLVRTGKITPFANTRGFTRGKGDVTQNIDTSKPYTSSTITELGDIKEDDDDDGEDEIKDEEDAEDDADAYSSGYTTDEIEPEDMELVELKKKRRRTERPETEAIDDGDEWSYQQRLNWWVEKRQKARARAGVIVPASDYAKEEWLLDGPEADAILEGNFKVPGEIFNALFDYQKTCVQWLWELHTQKTGGIIGDEMGLGKTIQIISFLAGLHHSGLLTKPVIVVCPATVMKQWVEEFHKWWPALRVVILHSMGEGSKGKKKRKGEIDSDDDDDEMIRPTPSSTKNLVETIDKVFKDGHVVVTTYAGLKSYRSLLLDREWGYCILDEGHKIRNPDSQITLDCKQLKTVHRLILSGTPIQNNLTELWSLLDFVCPGRLGTLPVFHSQFAVPINVGGYANATNIQVQTAYKCAVVLRDLIAPYLLRRMKTDVATDLPKKEEKVLFCKLTDSQRLHYKGFLKSEELKSILAGKRQSLFGIDILRKICNHPDLASREILKKTADYYYGDPAKSGKMQVVKALVDLWKKQGHRTLLFCQTRQMLEILEDFFANMPDIKYLRMDGTTPISKRQDMVDTYNKDTSYDLFLLTTRVGGLGVNLTGANRVIIFDPDWNPSTDLQARERSWRLGQKRNVVVYRLMTAGTIEEKIYHRQIFKQFLTNKILKDAKQRRFFKMNDIHDLFSLDDGEGDTTETGMIFSGSEKKIENKKPEKKMKDDDDFYQVVGLNGVSKLEKFENGEEERAESNDGDNDDNILNDIFSQTGVHSALEHDAIMDASRPETVIIEREAKRVAEVAAKALRDSRKKAQANDIGTVTWTGKFGSAGKFGKKKQSAGKVGVPKFGSDKFSSSSILQNIKAKKSLEESTNAYTGLINMSDLDKVKLLEKISESLKLAGAGGLSSKDIANEFALKLTNQEEVAVMRQLLRQAGEWNGATKKWRYKAVEDVGDEDEEIQEVVPVDEMGNKL</sequence>
<keyword evidence="6" id="KW-0347">Helicase</keyword>
<dbReference type="VEuPathDB" id="FungiDB:YALI0_C16643g"/>
<dbReference type="EMBL" id="CP017555">
    <property type="protein sequence ID" value="AOW02977.1"/>
    <property type="molecule type" value="Genomic_DNA"/>
</dbReference>
<keyword evidence="3" id="KW-0547">Nucleotide-binding</keyword>
<dbReference type="GO" id="GO:0061635">
    <property type="term" value="P:regulation of protein complex stability"/>
    <property type="evidence" value="ECO:0007669"/>
    <property type="project" value="EnsemblFungi"/>
</dbReference>
<dbReference type="GO" id="GO:0008094">
    <property type="term" value="F:ATP-dependent activity, acting on DNA"/>
    <property type="evidence" value="ECO:0007669"/>
    <property type="project" value="EnsemblFungi"/>
</dbReference>
<dbReference type="Pfam" id="PF00176">
    <property type="entry name" value="SNF2-rel_dom"/>
    <property type="match status" value="1"/>
</dbReference>
<organism evidence="14 15">
    <name type="scientific">Yarrowia lipolytica</name>
    <name type="common">Candida lipolytica</name>
    <dbReference type="NCBI Taxonomy" id="4952"/>
    <lineage>
        <taxon>Eukaryota</taxon>
        <taxon>Fungi</taxon>
        <taxon>Dikarya</taxon>
        <taxon>Ascomycota</taxon>
        <taxon>Saccharomycotina</taxon>
        <taxon>Dipodascomycetes</taxon>
        <taxon>Dipodascales</taxon>
        <taxon>Dipodascales incertae sedis</taxon>
        <taxon>Yarrowia</taxon>
    </lineage>
</organism>
<name>A0A1D8NBH0_YARLL</name>
<keyword evidence="7" id="KW-0067">ATP-binding</keyword>
<evidence type="ECO:0000256" key="7">
    <source>
        <dbReference type="ARBA" id="ARBA00022840"/>
    </source>
</evidence>
<dbReference type="InterPro" id="IPR038718">
    <property type="entry name" value="SNF2-like_sf"/>
</dbReference>
<evidence type="ECO:0000256" key="6">
    <source>
        <dbReference type="ARBA" id="ARBA00022806"/>
    </source>
</evidence>
<keyword evidence="9" id="KW-0234">DNA repair</keyword>
<dbReference type="GeneID" id="2909291"/>
<gene>
    <name evidence="14" type="ORF">YALI1_C23755g</name>
</gene>
<reference evidence="14 15" key="1">
    <citation type="journal article" date="2016" name="PLoS ONE">
        <title>Sequence Assembly of Yarrowia lipolytica Strain W29/CLIB89 Shows Transposable Element Diversity.</title>
        <authorList>
            <person name="Magnan C."/>
            <person name="Yu J."/>
            <person name="Chang I."/>
            <person name="Jahn E."/>
            <person name="Kanomata Y."/>
            <person name="Wu J."/>
            <person name="Zeller M."/>
            <person name="Oakes M."/>
            <person name="Baldi P."/>
            <person name="Sandmeyer S."/>
        </authorList>
    </citation>
    <scope>NUCLEOTIDE SEQUENCE [LARGE SCALE GENOMIC DNA]</scope>
    <source>
        <strain evidence="15">CLIB89(W29)</strain>
    </source>
</reference>
<accession>A0A1D8NBH0</accession>